<dbReference type="EMBL" id="QNUL01000028">
    <property type="protein sequence ID" value="REA57436.1"/>
    <property type="molecule type" value="Genomic_DNA"/>
</dbReference>
<dbReference type="Pfam" id="PF02669">
    <property type="entry name" value="KdpC"/>
    <property type="match status" value="1"/>
</dbReference>
<evidence type="ECO:0000256" key="5">
    <source>
        <dbReference type="ARBA" id="ARBA00022741"/>
    </source>
</evidence>
<keyword evidence="3 11" id="KW-0633">Potassium transport</keyword>
<evidence type="ECO:0000256" key="1">
    <source>
        <dbReference type="ARBA" id="ARBA00022448"/>
    </source>
</evidence>
<evidence type="ECO:0000256" key="2">
    <source>
        <dbReference type="ARBA" id="ARBA00022475"/>
    </source>
</evidence>
<dbReference type="PANTHER" id="PTHR30042:SF2">
    <property type="entry name" value="POTASSIUM-TRANSPORTING ATPASE KDPC SUBUNIT"/>
    <property type="match status" value="1"/>
</dbReference>
<dbReference type="GO" id="GO:0005524">
    <property type="term" value="F:ATP binding"/>
    <property type="evidence" value="ECO:0007669"/>
    <property type="project" value="UniProtKB-UniRule"/>
</dbReference>
<evidence type="ECO:0000256" key="6">
    <source>
        <dbReference type="ARBA" id="ARBA00022840"/>
    </source>
</evidence>
<dbReference type="NCBIfam" id="TIGR00681">
    <property type="entry name" value="kdpC"/>
    <property type="match status" value="1"/>
</dbReference>
<evidence type="ECO:0000256" key="11">
    <source>
        <dbReference type="HAMAP-Rule" id="MF_00276"/>
    </source>
</evidence>
<accession>A0A3D8Y851</accession>
<keyword evidence="1 11" id="KW-0813">Transport</keyword>
<keyword evidence="8 11" id="KW-1133">Transmembrane helix</keyword>
<keyword evidence="9 11" id="KW-0406">Ion transport</keyword>
<name>A0A3D8Y851_9BACT</name>
<evidence type="ECO:0000256" key="3">
    <source>
        <dbReference type="ARBA" id="ARBA00022538"/>
    </source>
</evidence>
<proteinExistence type="inferred from homology"/>
<evidence type="ECO:0000256" key="8">
    <source>
        <dbReference type="ARBA" id="ARBA00022989"/>
    </source>
</evidence>
<comment type="subcellular location">
    <subcellularLocation>
        <location evidence="11">Cell membrane</location>
        <topology evidence="11">Single-pass membrane protein</topology>
    </subcellularLocation>
</comment>
<dbReference type="AlphaFoldDB" id="A0A3D8Y851"/>
<dbReference type="RefSeq" id="WP_115833513.1">
    <property type="nucleotide sequence ID" value="NZ_QNUL01000028.1"/>
</dbReference>
<comment type="function">
    <text evidence="11">Part of the high-affinity ATP-driven potassium transport (or Kdp) system, which catalyzes the hydrolysis of ATP coupled with the electrogenic transport of potassium into the cytoplasm. This subunit acts as a catalytic chaperone that increases the ATP-binding affinity of the ATP-hydrolyzing subunit KdpB by the formation of a transient KdpB/KdpC/ATP ternary complex.</text>
</comment>
<comment type="caution">
    <text evidence="12">The sequence shown here is derived from an EMBL/GenBank/DDBJ whole genome shotgun (WGS) entry which is preliminary data.</text>
</comment>
<sequence>MKSNIIPAIKLTVATIVLFCGIYPAIIWALAQFTPSGGKGESLTVENKRYYANVGQNFTQDKYFNGRPSAVEYNSASSAGSNNAMSNGEYLTTVQARIDTFLIHNPAVKKSEIPVELVTASGSGLDPDLSPKAALVQVKRIAAARRIPEQQLRQLVSGHIQKPFLGLFGPENVNVLRLNVALEKL</sequence>
<dbReference type="GO" id="GO:0005886">
    <property type="term" value="C:plasma membrane"/>
    <property type="evidence" value="ECO:0007669"/>
    <property type="project" value="UniProtKB-SubCell"/>
</dbReference>
<reference evidence="12 13" key="1">
    <citation type="submission" date="2018-07" db="EMBL/GenBank/DDBJ databases">
        <title>Dyadobacter roseus sp. nov., isolated from rose rhizosphere soil.</title>
        <authorList>
            <person name="Chen L."/>
        </authorList>
    </citation>
    <scope>NUCLEOTIDE SEQUENCE [LARGE SCALE GENOMIC DNA]</scope>
    <source>
        <strain evidence="12 13">RS19</strain>
    </source>
</reference>
<keyword evidence="13" id="KW-1185">Reference proteome</keyword>
<protein>
    <recommendedName>
        <fullName evidence="11">Potassium-transporting ATPase KdpC subunit</fullName>
    </recommendedName>
    <alternativeName>
        <fullName evidence="11">ATP phosphohydrolase [potassium-transporting] C chain</fullName>
    </alternativeName>
    <alternativeName>
        <fullName evidence="11">Potassium-binding and translocating subunit C</fullName>
    </alternativeName>
    <alternativeName>
        <fullName evidence="11">Potassium-translocating ATPase C chain</fullName>
    </alternativeName>
</protein>
<dbReference type="PANTHER" id="PTHR30042">
    <property type="entry name" value="POTASSIUM-TRANSPORTING ATPASE C CHAIN"/>
    <property type="match status" value="1"/>
</dbReference>
<evidence type="ECO:0000256" key="4">
    <source>
        <dbReference type="ARBA" id="ARBA00022692"/>
    </source>
</evidence>
<evidence type="ECO:0000256" key="7">
    <source>
        <dbReference type="ARBA" id="ARBA00022958"/>
    </source>
</evidence>
<keyword evidence="7 11" id="KW-0630">Potassium</keyword>
<keyword evidence="5 11" id="KW-0547">Nucleotide-binding</keyword>
<evidence type="ECO:0000256" key="10">
    <source>
        <dbReference type="ARBA" id="ARBA00023136"/>
    </source>
</evidence>
<gene>
    <name evidence="11" type="primary">kdpC</name>
    <name evidence="12" type="ORF">DSL64_24085</name>
</gene>
<comment type="similarity">
    <text evidence="11">Belongs to the KdpC family.</text>
</comment>
<keyword evidence="2 11" id="KW-1003">Cell membrane</keyword>
<dbReference type="Proteomes" id="UP000256373">
    <property type="component" value="Unassembled WGS sequence"/>
</dbReference>
<dbReference type="InterPro" id="IPR003820">
    <property type="entry name" value="KdpC"/>
</dbReference>
<organism evidence="12 13">
    <name type="scientific">Dyadobacter luteus</name>
    <dbReference type="NCBI Taxonomy" id="2259619"/>
    <lineage>
        <taxon>Bacteria</taxon>
        <taxon>Pseudomonadati</taxon>
        <taxon>Bacteroidota</taxon>
        <taxon>Cytophagia</taxon>
        <taxon>Cytophagales</taxon>
        <taxon>Spirosomataceae</taxon>
        <taxon>Dyadobacter</taxon>
    </lineage>
</organism>
<keyword evidence="6 11" id="KW-0067">ATP-binding</keyword>
<dbReference type="PIRSF" id="PIRSF001296">
    <property type="entry name" value="K_ATPase_KdpC"/>
    <property type="match status" value="1"/>
</dbReference>
<comment type="subunit">
    <text evidence="11">The system is composed of three essential subunits: KdpA, KdpB and KdpC.</text>
</comment>
<dbReference type="NCBIfam" id="NF010606">
    <property type="entry name" value="PRK14002.1"/>
    <property type="match status" value="1"/>
</dbReference>
<evidence type="ECO:0000313" key="13">
    <source>
        <dbReference type="Proteomes" id="UP000256373"/>
    </source>
</evidence>
<evidence type="ECO:0000313" key="12">
    <source>
        <dbReference type="EMBL" id="REA57436.1"/>
    </source>
</evidence>
<dbReference type="GO" id="GO:0008556">
    <property type="term" value="F:P-type potassium transmembrane transporter activity"/>
    <property type="evidence" value="ECO:0007669"/>
    <property type="project" value="InterPro"/>
</dbReference>
<evidence type="ECO:0000256" key="9">
    <source>
        <dbReference type="ARBA" id="ARBA00023065"/>
    </source>
</evidence>
<feature type="transmembrane region" description="Helical" evidence="11">
    <location>
        <begin position="12"/>
        <end position="31"/>
    </location>
</feature>
<dbReference type="HAMAP" id="MF_00276">
    <property type="entry name" value="KdpC"/>
    <property type="match status" value="1"/>
</dbReference>
<keyword evidence="4 11" id="KW-0812">Transmembrane</keyword>
<keyword evidence="10 11" id="KW-0472">Membrane</keyword>
<dbReference type="OrthoDB" id="9809491at2"/>